<keyword evidence="1" id="KW-0175">Coiled coil</keyword>
<name>A0A834XZY8_APHGI</name>
<feature type="signal peptide" evidence="2">
    <location>
        <begin position="1"/>
        <end position="22"/>
    </location>
</feature>
<dbReference type="Proteomes" id="UP000639338">
    <property type="component" value="Unassembled WGS sequence"/>
</dbReference>
<sequence length="237" mass="27148">MKLINLIFIVVSINLISYEVSTTAIGDVEEVYTLFMNIWTRVDEGIKEANTGEKPKYQATPFGDKTSSMLEAMIDKVDEISVQLEAINNRVMEKLQELQDDIKAIPDKVLKDQLLTQLSHLVKSIKTSYKEVKKLGNKRITKGKARFIIDNFVRKKIEAELIKISYIILPEESFDRNLLTLMINLESDERTTKERCDKRNSPQQFIYQLYLTLISTEIIGYSALAYGFGVNELLNPG</sequence>
<evidence type="ECO:0000256" key="2">
    <source>
        <dbReference type="SAM" id="SignalP"/>
    </source>
</evidence>
<dbReference type="AlphaFoldDB" id="A0A834XZY8"/>
<keyword evidence="4" id="KW-1185">Reference proteome</keyword>
<keyword evidence="2" id="KW-0732">Signal</keyword>
<dbReference type="EMBL" id="JACMRX010000003">
    <property type="protein sequence ID" value="KAF7993976.1"/>
    <property type="molecule type" value="Genomic_DNA"/>
</dbReference>
<evidence type="ECO:0000256" key="1">
    <source>
        <dbReference type="SAM" id="Coils"/>
    </source>
</evidence>
<accession>A0A834XZY8</accession>
<comment type="caution">
    <text evidence="3">The sequence shown here is derived from an EMBL/GenBank/DDBJ whole genome shotgun (WGS) entry which is preliminary data.</text>
</comment>
<gene>
    <name evidence="3" type="ORF">HCN44_011245</name>
</gene>
<feature type="chain" id="PRO_5032368633" evidence="2">
    <location>
        <begin position="23"/>
        <end position="237"/>
    </location>
</feature>
<evidence type="ECO:0000313" key="4">
    <source>
        <dbReference type="Proteomes" id="UP000639338"/>
    </source>
</evidence>
<organism evidence="3 4">
    <name type="scientific">Aphidius gifuensis</name>
    <name type="common">Parasitoid wasp</name>
    <dbReference type="NCBI Taxonomy" id="684658"/>
    <lineage>
        <taxon>Eukaryota</taxon>
        <taxon>Metazoa</taxon>
        <taxon>Ecdysozoa</taxon>
        <taxon>Arthropoda</taxon>
        <taxon>Hexapoda</taxon>
        <taxon>Insecta</taxon>
        <taxon>Pterygota</taxon>
        <taxon>Neoptera</taxon>
        <taxon>Endopterygota</taxon>
        <taxon>Hymenoptera</taxon>
        <taxon>Apocrita</taxon>
        <taxon>Ichneumonoidea</taxon>
        <taxon>Braconidae</taxon>
        <taxon>Aphidiinae</taxon>
        <taxon>Aphidius</taxon>
    </lineage>
</organism>
<evidence type="ECO:0000313" key="3">
    <source>
        <dbReference type="EMBL" id="KAF7993976.1"/>
    </source>
</evidence>
<proteinExistence type="predicted"/>
<protein>
    <submittedName>
        <fullName evidence="3">Uncharacterized protein</fullName>
    </submittedName>
</protein>
<reference evidence="3 4" key="1">
    <citation type="submission" date="2020-08" db="EMBL/GenBank/DDBJ databases">
        <title>Aphidius gifuensis genome sequencing and assembly.</title>
        <authorList>
            <person name="Du Z."/>
        </authorList>
    </citation>
    <scope>NUCLEOTIDE SEQUENCE [LARGE SCALE GENOMIC DNA]</scope>
    <source>
        <strain evidence="3">YNYX2018</strain>
        <tissue evidence="3">Adults</tissue>
    </source>
</reference>
<feature type="coiled-coil region" evidence="1">
    <location>
        <begin position="70"/>
        <end position="101"/>
    </location>
</feature>